<evidence type="ECO:0000313" key="2">
    <source>
        <dbReference type="EMBL" id="PTB39135.1"/>
    </source>
</evidence>
<name>A0A2T3Z2V7_TRIA4</name>
<proteinExistence type="predicted"/>
<dbReference type="InterPro" id="IPR000182">
    <property type="entry name" value="GNAT_dom"/>
</dbReference>
<dbReference type="GO" id="GO:0016747">
    <property type="term" value="F:acyltransferase activity, transferring groups other than amino-acyl groups"/>
    <property type="evidence" value="ECO:0007669"/>
    <property type="project" value="InterPro"/>
</dbReference>
<dbReference type="STRING" id="1042311.A0A2T3Z2V7"/>
<feature type="domain" description="N-acetyltransferase" evidence="1">
    <location>
        <begin position="26"/>
        <end position="100"/>
    </location>
</feature>
<keyword evidence="3" id="KW-1185">Reference proteome</keyword>
<dbReference type="SUPFAM" id="SSF55729">
    <property type="entry name" value="Acyl-CoA N-acyltransferases (Nat)"/>
    <property type="match status" value="1"/>
</dbReference>
<dbReference type="Pfam" id="PF13302">
    <property type="entry name" value="Acetyltransf_3"/>
    <property type="match status" value="1"/>
</dbReference>
<dbReference type="EMBL" id="KZ679264">
    <property type="protein sequence ID" value="PTB39135.1"/>
    <property type="molecule type" value="Genomic_DNA"/>
</dbReference>
<dbReference type="PANTHER" id="PTHR43792">
    <property type="entry name" value="GNAT FAMILY, PUTATIVE (AFU_ORTHOLOGUE AFUA_3G00765)-RELATED-RELATED"/>
    <property type="match status" value="1"/>
</dbReference>
<dbReference type="AlphaFoldDB" id="A0A2T3Z2V7"/>
<evidence type="ECO:0000313" key="3">
    <source>
        <dbReference type="Proteomes" id="UP000240493"/>
    </source>
</evidence>
<accession>A0A2T3Z2V7</accession>
<dbReference type="InterPro" id="IPR051531">
    <property type="entry name" value="N-acetyltransferase"/>
</dbReference>
<dbReference type="Gene3D" id="3.40.630.30">
    <property type="match status" value="1"/>
</dbReference>
<protein>
    <recommendedName>
        <fullName evidence="1">N-acetyltransferase domain-containing protein</fullName>
    </recommendedName>
</protein>
<evidence type="ECO:0000259" key="1">
    <source>
        <dbReference type="Pfam" id="PF13302"/>
    </source>
</evidence>
<dbReference type="PANTHER" id="PTHR43792:SF1">
    <property type="entry name" value="N-ACETYLTRANSFERASE DOMAIN-CONTAINING PROTEIN"/>
    <property type="match status" value="1"/>
</dbReference>
<dbReference type="InterPro" id="IPR016181">
    <property type="entry name" value="Acyl_CoA_acyltransferase"/>
</dbReference>
<dbReference type="OrthoDB" id="630895at2759"/>
<dbReference type="Proteomes" id="UP000240493">
    <property type="component" value="Unassembled WGS sequence"/>
</dbReference>
<gene>
    <name evidence="2" type="ORF">M441DRAFT_144457</name>
</gene>
<sequence>MMKPSDAHGRRPDTPCMYIPSLKTAPGIPIGIISFCRRTPDIPMDLGYVISPDYQRKGYGLEGSARISRYWKDEFGVKEMCIITTEDNIASRKLAEGNGYLDGGYVMKGDTKMVAYILPGMKKLEGQVFSMWGDGEIPEDDC</sequence>
<reference evidence="2 3" key="1">
    <citation type="submission" date="2016-07" db="EMBL/GenBank/DDBJ databases">
        <title>Multiple horizontal gene transfer events from other fungi enriched the ability of initially mycotrophic Trichoderma (Ascomycota) to feed on dead plant biomass.</title>
        <authorList>
            <consortium name="DOE Joint Genome Institute"/>
            <person name="Aerts A."/>
            <person name="Atanasova L."/>
            <person name="Chenthamara K."/>
            <person name="Zhang J."/>
            <person name="Grujic M."/>
            <person name="Henrissat B."/>
            <person name="Kuo A."/>
            <person name="Salamov A."/>
            <person name="Lipzen A."/>
            <person name="Labutti K."/>
            <person name="Barry K."/>
            <person name="Miao Y."/>
            <person name="Rahimi M.J."/>
            <person name="Shen Q."/>
            <person name="Grigoriev I.V."/>
            <person name="Kubicek C.P."/>
            <person name="Druzhinina I.S."/>
        </authorList>
    </citation>
    <scope>NUCLEOTIDE SEQUENCE [LARGE SCALE GENOMIC DNA]</scope>
    <source>
        <strain evidence="2 3">CBS 433.97</strain>
    </source>
</reference>
<organism evidence="2 3">
    <name type="scientific">Trichoderma asperellum (strain ATCC 204424 / CBS 433.97 / NBRC 101777)</name>
    <dbReference type="NCBI Taxonomy" id="1042311"/>
    <lineage>
        <taxon>Eukaryota</taxon>
        <taxon>Fungi</taxon>
        <taxon>Dikarya</taxon>
        <taxon>Ascomycota</taxon>
        <taxon>Pezizomycotina</taxon>
        <taxon>Sordariomycetes</taxon>
        <taxon>Hypocreomycetidae</taxon>
        <taxon>Hypocreales</taxon>
        <taxon>Hypocreaceae</taxon>
        <taxon>Trichoderma</taxon>
    </lineage>
</organism>